<dbReference type="PANTHER" id="PTHR30290">
    <property type="entry name" value="PERIPLASMIC BINDING COMPONENT OF ABC TRANSPORTER"/>
    <property type="match status" value="1"/>
</dbReference>
<dbReference type="PANTHER" id="PTHR30290:SF38">
    <property type="entry name" value="D,D-DIPEPTIDE-BINDING PERIPLASMIC PROTEIN DDPA-RELATED"/>
    <property type="match status" value="1"/>
</dbReference>
<dbReference type="Pfam" id="PF00496">
    <property type="entry name" value="SBP_bac_5"/>
    <property type="match status" value="1"/>
</dbReference>
<reference evidence="3 4" key="1">
    <citation type="submission" date="2019-02" db="EMBL/GenBank/DDBJ databases">
        <title>Draft genome sequences of novel Actinobacteria.</title>
        <authorList>
            <person name="Sahin N."/>
            <person name="Ay H."/>
            <person name="Saygin H."/>
        </authorList>
    </citation>
    <scope>NUCLEOTIDE SEQUENCE [LARGE SCALE GENOMIC DNA]</scope>
    <source>
        <strain evidence="3 4">KC603</strain>
    </source>
</reference>
<evidence type="ECO:0000313" key="3">
    <source>
        <dbReference type="EMBL" id="TDC53965.1"/>
    </source>
</evidence>
<protein>
    <submittedName>
        <fullName evidence="3">ABC transporter substrate-binding protein</fullName>
    </submittedName>
</protein>
<comment type="caution">
    <text evidence="3">The sequence shown here is derived from an EMBL/GenBank/DDBJ whole genome shotgun (WGS) entry which is preliminary data.</text>
</comment>
<dbReference type="OrthoDB" id="3225986at2"/>
<dbReference type="EMBL" id="SMKL01000006">
    <property type="protein sequence ID" value="TDC53965.1"/>
    <property type="molecule type" value="Genomic_DNA"/>
</dbReference>
<name>A0A4V2XXR8_9ACTN</name>
<keyword evidence="4" id="KW-1185">Reference proteome</keyword>
<feature type="domain" description="Solute-binding protein family 5" evidence="2">
    <location>
        <begin position="111"/>
        <end position="440"/>
    </location>
</feature>
<evidence type="ECO:0000313" key="4">
    <source>
        <dbReference type="Proteomes" id="UP000295621"/>
    </source>
</evidence>
<organism evidence="3 4">
    <name type="scientific">Jiangella ureilytica</name>
    <dbReference type="NCBI Taxonomy" id="2530374"/>
    <lineage>
        <taxon>Bacteria</taxon>
        <taxon>Bacillati</taxon>
        <taxon>Actinomycetota</taxon>
        <taxon>Actinomycetes</taxon>
        <taxon>Jiangellales</taxon>
        <taxon>Jiangellaceae</taxon>
        <taxon>Jiangella</taxon>
    </lineage>
</organism>
<evidence type="ECO:0000256" key="1">
    <source>
        <dbReference type="ARBA" id="ARBA00022729"/>
    </source>
</evidence>
<dbReference type="SUPFAM" id="SSF53850">
    <property type="entry name" value="Periplasmic binding protein-like II"/>
    <property type="match status" value="1"/>
</dbReference>
<proteinExistence type="predicted"/>
<dbReference type="GO" id="GO:1904680">
    <property type="term" value="F:peptide transmembrane transporter activity"/>
    <property type="evidence" value="ECO:0007669"/>
    <property type="project" value="TreeGrafter"/>
</dbReference>
<dbReference type="Gene3D" id="3.10.105.10">
    <property type="entry name" value="Dipeptide-binding Protein, Domain 3"/>
    <property type="match status" value="1"/>
</dbReference>
<dbReference type="InterPro" id="IPR000914">
    <property type="entry name" value="SBP_5_dom"/>
</dbReference>
<dbReference type="CDD" id="cd00995">
    <property type="entry name" value="PBP2_NikA_DppA_OppA_like"/>
    <property type="match status" value="1"/>
</dbReference>
<dbReference type="InterPro" id="IPR006311">
    <property type="entry name" value="TAT_signal"/>
</dbReference>
<dbReference type="PROSITE" id="PS51318">
    <property type="entry name" value="TAT"/>
    <property type="match status" value="1"/>
</dbReference>
<gene>
    <name evidence="3" type="ORF">E1212_04025</name>
</gene>
<dbReference type="RefSeq" id="WP_131979470.1">
    <property type="nucleotide sequence ID" value="NZ_SMKL01000006.1"/>
</dbReference>
<keyword evidence="1" id="KW-0732">Signal</keyword>
<dbReference type="GO" id="GO:0015833">
    <property type="term" value="P:peptide transport"/>
    <property type="evidence" value="ECO:0007669"/>
    <property type="project" value="TreeGrafter"/>
</dbReference>
<dbReference type="InterPro" id="IPR039424">
    <property type="entry name" value="SBP_5"/>
</dbReference>
<dbReference type="Gene3D" id="3.40.190.10">
    <property type="entry name" value="Periplasmic binding protein-like II"/>
    <property type="match status" value="1"/>
</dbReference>
<dbReference type="AlphaFoldDB" id="A0A4V2XXR8"/>
<accession>A0A4V2XXR8</accession>
<evidence type="ECO:0000259" key="2">
    <source>
        <dbReference type="Pfam" id="PF00496"/>
    </source>
</evidence>
<sequence>MKIDRRLDMNASWQNDRFESLWQDRVSRRELLRRAGLGAAGLGLASLVTSCSTGSTNQGPTSGGDSVVFTAGQTSAWNGLDPTSPLEGAIAISTLWGDRLYQLDPFAPRTEVLPQLAEALPEQIDPTTYRIGLRQGVSFHNGSPFTAGDVVFTLQRLLDPAVGAFNTQFLNFIAGVAAIDDHAVEVTLKAPTALLAERLTMDPVLSSTVVTEELALQPVGTGPYRVVSAISGQEVTLERYAEYTGDREPTYQRITITNVGDSTARISGLQSGRFKLIEDVPPSANAQLEGDERVEVGVVDGYDCSHMLFHCGKPPFDDLRARQAVCFAIDRDAITSTSFFGHAKPNWDGWLPSHPDATPPTISYRFDPDEARRLLSEAGHGTGPVPMDLLISAGNSQIDSQIPIIEQNLIDAGFQPNLLPGEHGSRIAMVQEGRYSAWLFKGDLSGAFSPALDTMLRAHFFGIVPREFMRWDGAADAEALLAEAAGSADEAGYRQALSEILELIQEQVPAPTLHSVQRITAWSSSLSGFRPIPAAGFVLDGVHG</sequence>
<dbReference type="Proteomes" id="UP000295621">
    <property type="component" value="Unassembled WGS sequence"/>
</dbReference>